<dbReference type="EMBL" id="JAKZGO010000001">
    <property type="protein sequence ID" value="MCH7411859.1"/>
    <property type="molecule type" value="Genomic_DNA"/>
</dbReference>
<proteinExistence type="predicted"/>
<gene>
    <name evidence="1" type="ORF">MM213_00050</name>
</gene>
<dbReference type="Proteomes" id="UP001165430">
    <property type="component" value="Unassembled WGS sequence"/>
</dbReference>
<dbReference type="RefSeq" id="WP_241298232.1">
    <property type="nucleotide sequence ID" value="NZ_JAKZGO010000001.1"/>
</dbReference>
<keyword evidence="2" id="KW-1185">Reference proteome</keyword>
<sequence>MQKPATKPLPMTLLDDKKYKIVLSNTRDKYLQFERYYNGVFEYSFSKCLTWESKQTKQEPLCLISIIPVIGTKLNQRHSLAELKQQSMKLFICDRVNWKTATPQQHLSRYWNSPCIHFLGDRLIDRYSYMILNTISSLGYDGKRLVLGIPNNGSKITLGDLVKLLSFTNPKELLGFRNVGPKKTAHLYSIFSKAGISLDPKNYL</sequence>
<evidence type="ECO:0000313" key="2">
    <source>
        <dbReference type="Proteomes" id="UP001165430"/>
    </source>
</evidence>
<reference evidence="1" key="1">
    <citation type="submission" date="2022-03" db="EMBL/GenBank/DDBJ databases">
        <title>De novo assembled genomes of Belliella spp. (Cyclobacteriaceae) strains.</title>
        <authorList>
            <person name="Szabo A."/>
            <person name="Korponai K."/>
            <person name="Felfoldi T."/>
        </authorList>
    </citation>
    <scope>NUCLEOTIDE SEQUENCE</scope>
    <source>
        <strain evidence="1">DSM 111903</strain>
    </source>
</reference>
<name>A0ABS9V605_9BACT</name>
<accession>A0ABS9V605</accession>
<protein>
    <recommendedName>
        <fullName evidence="3">RNA polymerase alpha subunit C-terminal domain-containing protein</fullName>
    </recommendedName>
</protein>
<comment type="caution">
    <text evidence="1">The sequence shown here is derived from an EMBL/GenBank/DDBJ whole genome shotgun (WGS) entry which is preliminary data.</text>
</comment>
<organism evidence="1 2">
    <name type="scientific">Belliella alkalica</name>
    <dbReference type="NCBI Taxonomy" id="1730871"/>
    <lineage>
        <taxon>Bacteria</taxon>
        <taxon>Pseudomonadati</taxon>
        <taxon>Bacteroidota</taxon>
        <taxon>Cytophagia</taxon>
        <taxon>Cytophagales</taxon>
        <taxon>Cyclobacteriaceae</taxon>
        <taxon>Belliella</taxon>
    </lineage>
</organism>
<evidence type="ECO:0000313" key="1">
    <source>
        <dbReference type="EMBL" id="MCH7411859.1"/>
    </source>
</evidence>
<evidence type="ECO:0008006" key="3">
    <source>
        <dbReference type="Google" id="ProtNLM"/>
    </source>
</evidence>